<evidence type="ECO:0000256" key="1">
    <source>
        <dbReference type="SAM" id="MobiDB-lite"/>
    </source>
</evidence>
<dbReference type="EMBL" id="BFEA01000228">
    <property type="protein sequence ID" value="GBG75661.1"/>
    <property type="molecule type" value="Genomic_DNA"/>
</dbReference>
<evidence type="ECO:0000313" key="3">
    <source>
        <dbReference type="Proteomes" id="UP000265515"/>
    </source>
</evidence>
<accession>A0A388L059</accession>
<feature type="region of interest" description="Disordered" evidence="1">
    <location>
        <begin position="30"/>
        <end position="92"/>
    </location>
</feature>
<evidence type="ECO:0000313" key="2">
    <source>
        <dbReference type="EMBL" id="GBG75661.1"/>
    </source>
</evidence>
<gene>
    <name evidence="2" type="ORF">CBR_g20288</name>
</gene>
<proteinExistence type="predicted"/>
<name>A0A388L059_CHABU</name>
<feature type="region of interest" description="Disordered" evidence="1">
    <location>
        <begin position="106"/>
        <end position="138"/>
    </location>
</feature>
<dbReference type="AlphaFoldDB" id="A0A388L059"/>
<keyword evidence="3" id="KW-1185">Reference proteome</keyword>
<protein>
    <submittedName>
        <fullName evidence="2">Uncharacterized protein</fullName>
    </submittedName>
</protein>
<sequence>MRHGLRDELIETFKDAVLPAMLPILDKGKRKVMSGSGSDRHSSEESDTSVTQEITKKAGKLTIAEKRKRGPEPVFEDGPPMELSPKRTPKRGMTKPIKLCARLTRAKVKQTGGKKPSPVKTPLSRRKPCMKKNTPLPKSVTKGTLARLRFKEQVMRELKDLDAAELQRICKEEGVPYDKKVEAIFDIAERRANIAFGKEDVTHGEIIVVGSETCGETAAEGEQYWNLSVSQLW</sequence>
<comment type="caution">
    <text evidence="2">The sequence shown here is derived from an EMBL/GenBank/DDBJ whole genome shotgun (WGS) entry which is preliminary data.</text>
</comment>
<reference evidence="2 3" key="1">
    <citation type="journal article" date="2018" name="Cell">
        <title>The Chara Genome: Secondary Complexity and Implications for Plant Terrestrialization.</title>
        <authorList>
            <person name="Nishiyama T."/>
            <person name="Sakayama H."/>
            <person name="Vries J.D."/>
            <person name="Buschmann H."/>
            <person name="Saint-Marcoux D."/>
            <person name="Ullrich K.K."/>
            <person name="Haas F.B."/>
            <person name="Vanderstraeten L."/>
            <person name="Becker D."/>
            <person name="Lang D."/>
            <person name="Vosolsobe S."/>
            <person name="Rombauts S."/>
            <person name="Wilhelmsson P.K.I."/>
            <person name="Janitza P."/>
            <person name="Kern R."/>
            <person name="Heyl A."/>
            <person name="Rumpler F."/>
            <person name="Villalobos L.I.A.C."/>
            <person name="Clay J.M."/>
            <person name="Skokan R."/>
            <person name="Toyoda A."/>
            <person name="Suzuki Y."/>
            <person name="Kagoshima H."/>
            <person name="Schijlen E."/>
            <person name="Tajeshwar N."/>
            <person name="Catarino B."/>
            <person name="Hetherington A.J."/>
            <person name="Saltykova A."/>
            <person name="Bonnot C."/>
            <person name="Breuninger H."/>
            <person name="Symeonidi A."/>
            <person name="Radhakrishnan G.V."/>
            <person name="Van Nieuwerburgh F."/>
            <person name="Deforce D."/>
            <person name="Chang C."/>
            <person name="Karol K.G."/>
            <person name="Hedrich R."/>
            <person name="Ulvskov P."/>
            <person name="Glockner G."/>
            <person name="Delwiche C.F."/>
            <person name="Petrasek J."/>
            <person name="Van de Peer Y."/>
            <person name="Friml J."/>
            <person name="Beilby M."/>
            <person name="Dolan L."/>
            <person name="Kohara Y."/>
            <person name="Sugano S."/>
            <person name="Fujiyama A."/>
            <person name="Delaux P.-M."/>
            <person name="Quint M."/>
            <person name="TheiBen G."/>
            <person name="Hagemann M."/>
            <person name="Harholt J."/>
            <person name="Dunand C."/>
            <person name="Zachgo S."/>
            <person name="Langdale J."/>
            <person name="Maumus F."/>
            <person name="Straeten D.V.D."/>
            <person name="Gould S.B."/>
            <person name="Rensing S.A."/>
        </authorList>
    </citation>
    <scope>NUCLEOTIDE SEQUENCE [LARGE SCALE GENOMIC DNA]</scope>
    <source>
        <strain evidence="2 3">S276</strain>
    </source>
</reference>
<dbReference type="Gramene" id="GBG75661">
    <property type="protein sequence ID" value="GBG75661"/>
    <property type="gene ID" value="CBR_g20288"/>
</dbReference>
<dbReference type="Proteomes" id="UP000265515">
    <property type="component" value="Unassembled WGS sequence"/>
</dbReference>
<organism evidence="2 3">
    <name type="scientific">Chara braunii</name>
    <name type="common">Braun's stonewort</name>
    <dbReference type="NCBI Taxonomy" id="69332"/>
    <lineage>
        <taxon>Eukaryota</taxon>
        <taxon>Viridiplantae</taxon>
        <taxon>Streptophyta</taxon>
        <taxon>Charophyceae</taxon>
        <taxon>Charales</taxon>
        <taxon>Characeae</taxon>
        <taxon>Chara</taxon>
    </lineage>
</organism>